<organism evidence="1">
    <name type="scientific">viral metagenome</name>
    <dbReference type="NCBI Taxonomy" id="1070528"/>
    <lineage>
        <taxon>unclassified sequences</taxon>
        <taxon>metagenomes</taxon>
        <taxon>organismal metagenomes</taxon>
    </lineage>
</organism>
<proteinExistence type="predicted"/>
<accession>A0A6C0HYD3</accession>
<protein>
    <submittedName>
        <fullName evidence="1">Uncharacterized protein</fullName>
    </submittedName>
</protein>
<dbReference type="AlphaFoldDB" id="A0A6C0HYD3"/>
<sequence>MLTRRKLRDQELEVNIDFDEASRAWRENKKSTGNGYYKYVCSAIVAKTGIKCEKVVKTGCEYCSVHNKNNQNNKNNI</sequence>
<evidence type="ECO:0000313" key="1">
    <source>
        <dbReference type="EMBL" id="QHT84843.1"/>
    </source>
</evidence>
<name>A0A6C0HYD3_9ZZZZ</name>
<reference evidence="1" key="1">
    <citation type="journal article" date="2020" name="Nature">
        <title>Giant virus diversity and host interactions through global metagenomics.</title>
        <authorList>
            <person name="Schulz F."/>
            <person name="Roux S."/>
            <person name="Paez-Espino D."/>
            <person name="Jungbluth S."/>
            <person name="Walsh D.A."/>
            <person name="Denef V.J."/>
            <person name="McMahon K.D."/>
            <person name="Konstantinidis K.T."/>
            <person name="Eloe-Fadrosh E.A."/>
            <person name="Kyrpides N.C."/>
            <person name="Woyke T."/>
        </authorList>
    </citation>
    <scope>NUCLEOTIDE SEQUENCE</scope>
    <source>
        <strain evidence="1">GVMAG-M-3300023184-178</strain>
    </source>
</reference>
<dbReference type="EMBL" id="MN740028">
    <property type="protein sequence ID" value="QHT84843.1"/>
    <property type="molecule type" value="Genomic_DNA"/>
</dbReference>